<dbReference type="RefSeq" id="WP_103238299.1">
    <property type="nucleotide sequence ID" value="NZ_JANJZD010000004.1"/>
</dbReference>
<organism evidence="2 3">
    <name type="scientific">Acetatifactor muris</name>
    <dbReference type="NCBI Taxonomy" id="879566"/>
    <lineage>
        <taxon>Bacteria</taxon>
        <taxon>Bacillati</taxon>
        <taxon>Bacillota</taxon>
        <taxon>Clostridia</taxon>
        <taxon>Lachnospirales</taxon>
        <taxon>Lachnospiraceae</taxon>
        <taxon>Acetatifactor</taxon>
    </lineage>
</organism>
<dbReference type="Gene3D" id="3.40.710.10">
    <property type="entry name" value="DD-peptidase/beta-lactamase superfamily"/>
    <property type="match status" value="1"/>
</dbReference>
<proteinExistence type="predicted"/>
<keyword evidence="2" id="KW-0378">Hydrolase</keyword>
<dbReference type="OrthoDB" id="9797709at2"/>
<dbReference type="PANTHER" id="PTHR43283">
    <property type="entry name" value="BETA-LACTAMASE-RELATED"/>
    <property type="match status" value="1"/>
</dbReference>
<evidence type="ECO:0000313" key="3">
    <source>
        <dbReference type="Proteomes" id="UP000236311"/>
    </source>
</evidence>
<reference evidence="2 3" key="1">
    <citation type="submission" date="2018-01" db="EMBL/GenBank/DDBJ databases">
        <authorList>
            <person name="Gaut B.S."/>
            <person name="Morton B.R."/>
            <person name="Clegg M.T."/>
            <person name="Duvall M.R."/>
        </authorList>
    </citation>
    <scope>NUCLEOTIDE SEQUENCE [LARGE SCALE GENOMIC DNA]</scope>
    <source>
        <strain evidence="2">GP69</strain>
    </source>
</reference>
<gene>
    <name evidence="2" type="primary">estB_2</name>
    <name evidence="2" type="ORF">AMURIS_00888</name>
</gene>
<accession>A0A2K4ZCL6</accession>
<dbReference type="GO" id="GO:0016787">
    <property type="term" value="F:hydrolase activity"/>
    <property type="evidence" value="ECO:0007669"/>
    <property type="project" value="UniProtKB-KW"/>
</dbReference>
<protein>
    <submittedName>
        <fullName evidence="2">Esterase EstB</fullName>
        <ecNumber evidence="2">3.1.1.-</ecNumber>
    </submittedName>
</protein>
<dbReference type="InterPro" id="IPR050789">
    <property type="entry name" value="Diverse_Enzym_Activities"/>
</dbReference>
<evidence type="ECO:0000313" key="2">
    <source>
        <dbReference type="EMBL" id="SOY28181.1"/>
    </source>
</evidence>
<dbReference type="PANTHER" id="PTHR43283:SF3">
    <property type="entry name" value="BETA-LACTAMASE FAMILY PROTEIN (AFU_ORTHOLOGUE AFUA_5G07500)"/>
    <property type="match status" value="1"/>
</dbReference>
<feature type="domain" description="Beta-lactamase-related" evidence="1">
    <location>
        <begin position="7"/>
        <end position="366"/>
    </location>
</feature>
<dbReference type="InterPro" id="IPR001466">
    <property type="entry name" value="Beta-lactam-related"/>
</dbReference>
<name>A0A2K4ZCL6_9FIRM</name>
<evidence type="ECO:0000259" key="1">
    <source>
        <dbReference type="Pfam" id="PF00144"/>
    </source>
</evidence>
<dbReference type="EMBL" id="OFSM01000004">
    <property type="protein sequence ID" value="SOY28181.1"/>
    <property type="molecule type" value="Genomic_DNA"/>
</dbReference>
<dbReference type="AlphaFoldDB" id="A0A2K4ZCL6"/>
<dbReference type="Proteomes" id="UP000236311">
    <property type="component" value="Unassembled WGS sequence"/>
</dbReference>
<keyword evidence="3" id="KW-1185">Reference proteome</keyword>
<dbReference type="SUPFAM" id="SSF56601">
    <property type="entry name" value="beta-lactamase/transpeptidase-like"/>
    <property type="match status" value="1"/>
</dbReference>
<sequence>MATVKDIDRLLESFVEKGLPGCSLKVMQRGTTLYEGYFGVADRDTKAPVTKDSLFRLASMSKIPLYTAMMMLYERGKFLLSDPIGNYLPEWKTSKKYVRQPNGYVKILPTENVITIRDTLSMKCGLPYCNSAAPTEDITLRGMQDCMKPLWEKGHYTLQEQLSAISQAPLACEPGSHWMYGFSSELAAGIIEKVCDKPVNDALKELLFDPLGMKNTAALFFGDAKERMVSLYALNEKGEYVPGPAFFDKKHLPGVENEAGWARLFSNVEDYSHLMQMLACGGEYNGVRLMSAGTVDLMRANGLDEIQLKDFPEAGYGYGYGVRTLIDKAAGNLNGSFGSFGWTGGFGTWCEADPEEGLSIVYMHNLIPNGELYYHPRVRTISYGLL</sequence>
<dbReference type="EC" id="3.1.1.-" evidence="2"/>
<dbReference type="Pfam" id="PF00144">
    <property type="entry name" value="Beta-lactamase"/>
    <property type="match status" value="1"/>
</dbReference>
<dbReference type="InterPro" id="IPR012338">
    <property type="entry name" value="Beta-lactam/transpept-like"/>
</dbReference>